<accession>A0ABV3SLJ6</accession>
<dbReference type="CDD" id="cd06558">
    <property type="entry name" value="crotonase-like"/>
    <property type="match status" value="1"/>
</dbReference>
<dbReference type="Gene3D" id="6.10.250.2850">
    <property type="match status" value="1"/>
</dbReference>
<dbReference type="NCBIfam" id="NF006588">
    <property type="entry name" value="PRK09120.1"/>
    <property type="match status" value="1"/>
</dbReference>
<comment type="similarity">
    <text evidence="1 2">Belongs to the enoyl-CoA hydratase/isomerase family.</text>
</comment>
<evidence type="ECO:0000256" key="2">
    <source>
        <dbReference type="RuleBase" id="RU003707"/>
    </source>
</evidence>
<protein>
    <submittedName>
        <fullName evidence="3">p-hydroxycinnamoyl CoA hydratase/lyase</fullName>
        <ecNumber evidence="3">4.1.2.61</ecNumber>
    </submittedName>
</protein>
<dbReference type="InterPro" id="IPR051683">
    <property type="entry name" value="Enoyl-CoA_Hydratase/Isomerase"/>
</dbReference>
<dbReference type="PANTHER" id="PTHR42964:SF1">
    <property type="entry name" value="POLYKETIDE BIOSYNTHESIS ENOYL-COA HYDRATASE PKSH-RELATED"/>
    <property type="match status" value="1"/>
</dbReference>
<organism evidence="3 4">
    <name type="scientific">Aquibium pacificus</name>
    <dbReference type="NCBI Taxonomy" id="3153579"/>
    <lineage>
        <taxon>Bacteria</taxon>
        <taxon>Pseudomonadati</taxon>
        <taxon>Pseudomonadota</taxon>
        <taxon>Alphaproteobacteria</taxon>
        <taxon>Hyphomicrobiales</taxon>
        <taxon>Phyllobacteriaceae</taxon>
        <taxon>Aquibium</taxon>
    </lineage>
</organism>
<dbReference type="InterPro" id="IPR018376">
    <property type="entry name" value="Enoyl-CoA_hyd/isom_CS"/>
</dbReference>
<dbReference type="PROSITE" id="PS00166">
    <property type="entry name" value="ENOYL_COA_HYDRATASE"/>
    <property type="match status" value="1"/>
</dbReference>
<dbReference type="Proteomes" id="UP001556692">
    <property type="component" value="Unassembled WGS sequence"/>
</dbReference>
<dbReference type="EC" id="4.1.2.61" evidence="3"/>
<evidence type="ECO:0000313" key="3">
    <source>
        <dbReference type="EMBL" id="MEX0406869.1"/>
    </source>
</evidence>
<dbReference type="RefSeq" id="WP_367954751.1">
    <property type="nucleotide sequence ID" value="NZ_JBDPGJ010000003.1"/>
</dbReference>
<keyword evidence="4" id="KW-1185">Reference proteome</keyword>
<dbReference type="InterPro" id="IPR001753">
    <property type="entry name" value="Enoyl-CoA_hydra/iso"/>
</dbReference>
<proteinExistence type="inferred from homology"/>
<dbReference type="GO" id="GO:0050547">
    <property type="term" value="F:feruloyl-CoA hydratase/lyase activity"/>
    <property type="evidence" value="ECO:0007669"/>
    <property type="project" value="UniProtKB-EC"/>
</dbReference>
<sequence>MTAAIATGGAKEGSGRGWGEFVTVETEDGIAWITLNRPEKQNAINPGIVREMIAVLDAMEEDDSVGVVVITGAGDAFSAGQDLKEYFRVPDAGPPLDRERLYASNAAWQWRRMMYFRKPTIAMVNGWCFGGAFQVLIGCDLAVAADDAVFGLSEINWGIIPAGIVTKSVAEVMSQRDALYYIMTGETFDGRRAKELGLVNIAVPREELRDRTRALAETLKAKNPFVLRAAKTAYHHVKSMSWESALEYLMAKSDATKFRDPEKGDQAGMRQFLDEKSYRPGLQTYERNG</sequence>
<dbReference type="Gene3D" id="3.90.226.10">
    <property type="entry name" value="2-enoyl-CoA Hydratase, Chain A, domain 1"/>
    <property type="match status" value="1"/>
</dbReference>
<dbReference type="PANTHER" id="PTHR42964">
    <property type="entry name" value="ENOYL-COA HYDRATASE"/>
    <property type="match status" value="1"/>
</dbReference>
<name>A0ABV3SLJ6_9HYPH</name>
<evidence type="ECO:0000313" key="4">
    <source>
        <dbReference type="Proteomes" id="UP001556692"/>
    </source>
</evidence>
<dbReference type="InterPro" id="IPR029045">
    <property type="entry name" value="ClpP/crotonase-like_dom_sf"/>
</dbReference>
<dbReference type="EMBL" id="JBDPGJ010000003">
    <property type="protein sequence ID" value="MEX0406869.1"/>
    <property type="molecule type" value="Genomic_DNA"/>
</dbReference>
<reference evidence="3 4" key="1">
    <citation type="submission" date="2024-05" db="EMBL/GenBank/DDBJ databases">
        <authorList>
            <person name="Jiang F."/>
        </authorList>
    </citation>
    <scope>NUCLEOTIDE SEQUENCE [LARGE SCALE GENOMIC DNA]</scope>
    <source>
        <strain evidence="3 4">LZ166</strain>
    </source>
</reference>
<evidence type="ECO:0000256" key="1">
    <source>
        <dbReference type="ARBA" id="ARBA00005254"/>
    </source>
</evidence>
<gene>
    <name evidence="3" type="ORF">ABGN05_14480</name>
</gene>
<keyword evidence="3" id="KW-0456">Lyase</keyword>
<dbReference type="Pfam" id="PF00378">
    <property type="entry name" value="ECH_1"/>
    <property type="match status" value="1"/>
</dbReference>
<comment type="caution">
    <text evidence="3">The sequence shown here is derived from an EMBL/GenBank/DDBJ whole genome shotgun (WGS) entry which is preliminary data.</text>
</comment>
<dbReference type="SUPFAM" id="SSF52096">
    <property type="entry name" value="ClpP/crotonase"/>
    <property type="match status" value="1"/>
</dbReference>